<sequence length="386" mass="42962">MAFPRYWYLGFMLTILFSFIVACSPVSQSSSRTVAQTAQKNTAPISGFFMWIDDCQSQKSRGQGLHAYEEASRTAKQPIDVGLFEHGWINTDNGQLFSGFSAETQSCLEQVLSTVHQHNGRVFLVLGIVLGKDGSTPEDIARYEQHAHTDKAYFKNITDVVSKYHYDGVISDIEAGDSLHPAIFTTYCQDLHTALQAIKKPFGIALIHKTKNQSEKDNQLNAFEDFPALGKTAEFFIIMALDQGHFDFAQPIVTTQWIKEIFAYTSATLPMEKVTWELASYCLLWDDAGKQVGDPGSCTYARAVDLRNHLKSIHQPVPTRENTLVHFTDTDGGRYFADPQTVAMFQFIASSAKTCIRGSYWLAGGEASANEKNTLTPDLLTSGLFC</sequence>
<dbReference type="SUPFAM" id="SSF51445">
    <property type="entry name" value="(Trans)glycosidases"/>
    <property type="match status" value="1"/>
</dbReference>
<dbReference type="OrthoDB" id="9769314at2"/>
<gene>
    <name evidence="1" type="ORF">EPA93_44930</name>
</gene>
<dbReference type="Gene3D" id="3.20.20.80">
    <property type="entry name" value="Glycosidases"/>
    <property type="match status" value="1"/>
</dbReference>
<evidence type="ECO:0000313" key="2">
    <source>
        <dbReference type="Proteomes" id="UP000290365"/>
    </source>
</evidence>
<dbReference type="Proteomes" id="UP000290365">
    <property type="component" value="Chromosome"/>
</dbReference>
<dbReference type="InterPro" id="IPR017853">
    <property type="entry name" value="GH"/>
</dbReference>
<evidence type="ECO:0008006" key="3">
    <source>
        <dbReference type="Google" id="ProtNLM"/>
    </source>
</evidence>
<dbReference type="PANTHER" id="PTHR46066:SF2">
    <property type="entry name" value="CHITINASE DOMAIN-CONTAINING PROTEIN 1"/>
    <property type="match status" value="1"/>
</dbReference>
<dbReference type="RefSeq" id="WP_129893803.1">
    <property type="nucleotide sequence ID" value="NZ_CP035758.1"/>
</dbReference>
<dbReference type="KEGG" id="kbs:EPA93_44930"/>
<protein>
    <recommendedName>
        <fullName evidence="3">GH18 domain-containing protein</fullName>
    </recommendedName>
</protein>
<name>A0A4P6K3L0_KTERU</name>
<reference evidence="1 2" key="1">
    <citation type="submission" date="2019-01" db="EMBL/GenBank/DDBJ databases">
        <title>Ktedonosporobacter rubrisoli SCAWS-G2.</title>
        <authorList>
            <person name="Huang Y."/>
            <person name="Yan B."/>
        </authorList>
    </citation>
    <scope>NUCLEOTIDE SEQUENCE [LARGE SCALE GENOMIC DNA]</scope>
    <source>
        <strain evidence="1 2">SCAWS-G2</strain>
    </source>
</reference>
<dbReference type="EMBL" id="CP035758">
    <property type="protein sequence ID" value="QBD82734.1"/>
    <property type="molecule type" value="Genomic_DNA"/>
</dbReference>
<evidence type="ECO:0000313" key="1">
    <source>
        <dbReference type="EMBL" id="QBD82734.1"/>
    </source>
</evidence>
<dbReference type="PANTHER" id="PTHR46066">
    <property type="entry name" value="CHITINASE DOMAIN-CONTAINING PROTEIN 1 FAMILY MEMBER"/>
    <property type="match status" value="1"/>
</dbReference>
<dbReference type="AlphaFoldDB" id="A0A4P6K3L0"/>
<dbReference type="PROSITE" id="PS51257">
    <property type="entry name" value="PROKAR_LIPOPROTEIN"/>
    <property type="match status" value="1"/>
</dbReference>
<accession>A0A4P6K3L0</accession>
<dbReference type="Gene3D" id="3.10.50.10">
    <property type="match status" value="1"/>
</dbReference>
<keyword evidence="2" id="KW-1185">Reference proteome</keyword>
<proteinExistence type="predicted"/>
<dbReference type="InterPro" id="IPR029070">
    <property type="entry name" value="Chitinase_insertion_sf"/>
</dbReference>
<organism evidence="1 2">
    <name type="scientific">Ktedonosporobacter rubrisoli</name>
    <dbReference type="NCBI Taxonomy" id="2509675"/>
    <lineage>
        <taxon>Bacteria</taxon>
        <taxon>Bacillati</taxon>
        <taxon>Chloroflexota</taxon>
        <taxon>Ktedonobacteria</taxon>
        <taxon>Ktedonobacterales</taxon>
        <taxon>Ktedonosporobacteraceae</taxon>
        <taxon>Ktedonosporobacter</taxon>
    </lineage>
</organism>